<comment type="caution">
    <text evidence="1">The sequence shown here is derived from an EMBL/GenBank/DDBJ whole genome shotgun (WGS) entry which is preliminary data.</text>
</comment>
<evidence type="ECO:0000313" key="2">
    <source>
        <dbReference type="Proteomes" id="UP000178129"/>
    </source>
</evidence>
<sequence>MSPLINVTCMPDHIKPVSDDDIEAHSMMKQTAYLLKKPGLRQGFEYKENQPPPTIWLIFLHAEQTTLEKTFNWSPQISPKMLLSNLHLALMALATVVQADFQWRGYNEYACNHYSSYPTIPALQSGPEYGVTGACYSFSDFQARRVEFDRSVRATFYCEKYCGMRDKKYTADGGTCFAAPSGCAIGSFVVF</sequence>
<evidence type="ECO:0000313" key="1">
    <source>
        <dbReference type="EMBL" id="CZT12263.1"/>
    </source>
</evidence>
<accession>A0A1E1LP55</accession>
<keyword evidence="2" id="KW-1185">Reference proteome</keyword>
<reference evidence="2" key="1">
    <citation type="submission" date="2016-03" db="EMBL/GenBank/DDBJ databases">
        <authorList>
            <person name="Ploux O."/>
        </authorList>
    </citation>
    <scope>NUCLEOTIDE SEQUENCE [LARGE SCALE GENOMIC DNA]</scope>
    <source>
        <strain evidence="2">UK7</strain>
    </source>
</reference>
<proteinExistence type="predicted"/>
<name>A0A1E1LP55_9HELO</name>
<gene>
    <name evidence="1" type="ORF">RCO7_10481</name>
</gene>
<dbReference type="EMBL" id="FJUW01000070">
    <property type="protein sequence ID" value="CZT12263.1"/>
    <property type="molecule type" value="Genomic_DNA"/>
</dbReference>
<protein>
    <submittedName>
        <fullName evidence="1">Uncharacterized protein</fullName>
    </submittedName>
</protein>
<dbReference type="InParanoid" id="A0A1E1LP55"/>
<dbReference type="AlphaFoldDB" id="A0A1E1LP55"/>
<dbReference type="Proteomes" id="UP000178129">
    <property type="component" value="Unassembled WGS sequence"/>
</dbReference>
<organism evidence="1 2">
    <name type="scientific">Rhynchosporium graminicola</name>
    <dbReference type="NCBI Taxonomy" id="2792576"/>
    <lineage>
        <taxon>Eukaryota</taxon>
        <taxon>Fungi</taxon>
        <taxon>Dikarya</taxon>
        <taxon>Ascomycota</taxon>
        <taxon>Pezizomycotina</taxon>
        <taxon>Leotiomycetes</taxon>
        <taxon>Helotiales</taxon>
        <taxon>Ploettnerulaceae</taxon>
        <taxon>Rhynchosporium</taxon>
    </lineage>
</organism>